<evidence type="ECO:0000313" key="3">
    <source>
        <dbReference type="Proteomes" id="UP001153678"/>
    </source>
</evidence>
<keyword evidence="1" id="KW-0812">Transmembrane</keyword>
<keyword evidence="3" id="KW-1185">Reference proteome</keyword>
<keyword evidence="1" id="KW-0472">Membrane</keyword>
<comment type="caution">
    <text evidence="2">The sequence shown here is derived from an EMBL/GenBank/DDBJ whole genome shotgun (WGS) entry which is preliminary data.</text>
</comment>
<dbReference type="EMBL" id="CAMKVN010010355">
    <property type="protein sequence ID" value="CAI2194036.1"/>
    <property type="molecule type" value="Genomic_DNA"/>
</dbReference>
<dbReference type="AlphaFoldDB" id="A0A9W4T4F2"/>
<feature type="non-terminal residue" evidence="2">
    <location>
        <position position="1"/>
    </location>
</feature>
<feature type="transmembrane region" description="Helical" evidence="1">
    <location>
        <begin position="62"/>
        <end position="83"/>
    </location>
</feature>
<dbReference type="Proteomes" id="UP001153678">
    <property type="component" value="Unassembled WGS sequence"/>
</dbReference>
<evidence type="ECO:0000313" key="2">
    <source>
        <dbReference type="EMBL" id="CAI2194036.1"/>
    </source>
</evidence>
<evidence type="ECO:0000256" key="1">
    <source>
        <dbReference type="SAM" id="Phobius"/>
    </source>
</evidence>
<organism evidence="2 3">
    <name type="scientific">Funneliformis geosporum</name>
    <dbReference type="NCBI Taxonomy" id="1117311"/>
    <lineage>
        <taxon>Eukaryota</taxon>
        <taxon>Fungi</taxon>
        <taxon>Fungi incertae sedis</taxon>
        <taxon>Mucoromycota</taxon>
        <taxon>Glomeromycotina</taxon>
        <taxon>Glomeromycetes</taxon>
        <taxon>Glomerales</taxon>
        <taxon>Glomeraceae</taxon>
        <taxon>Funneliformis</taxon>
    </lineage>
</organism>
<accession>A0A9W4T4F2</accession>
<keyword evidence="1" id="KW-1133">Transmembrane helix</keyword>
<reference evidence="2" key="1">
    <citation type="submission" date="2022-08" db="EMBL/GenBank/DDBJ databases">
        <authorList>
            <person name="Kallberg Y."/>
            <person name="Tangrot J."/>
            <person name="Rosling A."/>
        </authorList>
    </citation>
    <scope>NUCLEOTIDE SEQUENCE</scope>
    <source>
        <strain evidence="2">Wild A</strain>
    </source>
</reference>
<sequence length="88" mass="9874">KTLDYITCDLHLSHNYATNFANNIDLNPSNSSIPSRSRGCGCGHSHGHGGFEKNMKKADGQLFTLLYICYYRIIIGYVILPVIKFAKH</sequence>
<name>A0A9W4T4F2_9GLOM</name>
<proteinExistence type="predicted"/>
<gene>
    <name evidence="2" type="ORF">FWILDA_LOCUS16375</name>
</gene>
<protein>
    <submittedName>
        <fullName evidence="2">3551_t:CDS:1</fullName>
    </submittedName>
</protein>